<dbReference type="AlphaFoldDB" id="A0A8C0J4U9"/>
<keyword evidence="1" id="KW-0479">Metal-binding</keyword>
<evidence type="ECO:0000313" key="6">
    <source>
        <dbReference type="Proteomes" id="UP000694404"/>
    </source>
</evidence>
<reference evidence="5" key="2">
    <citation type="submission" date="2025-09" db="UniProtKB">
        <authorList>
            <consortium name="Ensembl"/>
        </authorList>
    </citation>
    <scope>IDENTIFICATION</scope>
</reference>
<dbReference type="Proteomes" id="UP000694404">
    <property type="component" value="Unplaced"/>
</dbReference>
<keyword evidence="6" id="KW-1185">Reference proteome</keyword>
<evidence type="ECO:0000313" key="5">
    <source>
        <dbReference type="Ensembl" id="ENSCABP00000026680.1"/>
    </source>
</evidence>
<reference evidence="5" key="1">
    <citation type="submission" date="2025-08" db="UniProtKB">
        <authorList>
            <consortium name="Ensembl"/>
        </authorList>
    </citation>
    <scope>IDENTIFICATION</scope>
</reference>
<organism evidence="5 6">
    <name type="scientific">Chelonoidis abingdonii</name>
    <name type="common">Abingdon island giant tortoise</name>
    <name type="synonym">Testudo abingdonii</name>
    <dbReference type="NCBI Taxonomy" id="106734"/>
    <lineage>
        <taxon>Eukaryota</taxon>
        <taxon>Metazoa</taxon>
        <taxon>Chordata</taxon>
        <taxon>Craniata</taxon>
        <taxon>Vertebrata</taxon>
        <taxon>Euteleostomi</taxon>
        <taxon>Archelosauria</taxon>
        <taxon>Testudinata</taxon>
        <taxon>Testudines</taxon>
        <taxon>Cryptodira</taxon>
        <taxon>Durocryptodira</taxon>
        <taxon>Testudinoidea</taxon>
        <taxon>Testudinidae</taxon>
        <taxon>Chelonoidis</taxon>
    </lineage>
</organism>
<evidence type="ECO:0000256" key="2">
    <source>
        <dbReference type="ARBA" id="ARBA00022737"/>
    </source>
</evidence>
<protein>
    <recommendedName>
        <fullName evidence="4">Allograft inflammatory factor 1-like EF-hand domain-containing protein</fullName>
    </recommendedName>
</protein>
<feature type="domain" description="Allograft inflammatory factor 1-like EF-hand" evidence="4">
    <location>
        <begin position="1"/>
        <end position="63"/>
    </location>
</feature>
<dbReference type="SUPFAM" id="SSF47473">
    <property type="entry name" value="EF-hand"/>
    <property type="match status" value="1"/>
</dbReference>
<evidence type="ECO:0000256" key="1">
    <source>
        <dbReference type="ARBA" id="ARBA00022723"/>
    </source>
</evidence>
<accession>A0A8C0J4U9</accession>
<dbReference type="Ensembl" id="ENSCABT00000029219.1">
    <property type="protein sequence ID" value="ENSCABP00000026680.1"/>
    <property type="gene ID" value="ENSCABG00000019589.1"/>
</dbReference>
<dbReference type="GeneTree" id="ENSGT00960000190308"/>
<evidence type="ECO:0000259" key="4">
    <source>
        <dbReference type="Pfam" id="PF21008"/>
    </source>
</evidence>
<dbReference type="InterPro" id="IPR049025">
    <property type="entry name" value="AIF-1_EF_pair"/>
</dbReference>
<sequence>MGYDATHTGEIDYPTMSRILQEFGVFQNPLELKTLVQEITGNTGSTVPYKDFTMVMLGRRSTMCQRYV</sequence>
<keyword evidence="2" id="KW-0677">Repeat</keyword>
<name>A0A8C0J4U9_CHEAB</name>
<dbReference type="Pfam" id="PF21008">
    <property type="entry name" value="AIF-1"/>
    <property type="match status" value="1"/>
</dbReference>
<dbReference type="InterPro" id="IPR011992">
    <property type="entry name" value="EF-hand-dom_pair"/>
</dbReference>
<dbReference type="Gene3D" id="1.10.238.10">
    <property type="entry name" value="EF-hand"/>
    <property type="match status" value="1"/>
</dbReference>
<keyword evidence="3" id="KW-0106">Calcium</keyword>
<proteinExistence type="predicted"/>
<dbReference type="GO" id="GO:0046872">
    <property type="term" value="F:metal ion binding"/>
    <property type="evidence" value="ECO:0007669"/>
    <property type="project" value="UniProtKB-KW"/>
</dbReference>
<evidence type="ECO:0000256" key="3">
    <source>
        <dbReference type="ARBA" id="ARBA00022837"/>
    </source>
</evidence>